<dbReference type="Proteomes" id="UP000027138">
    <property type="component" value="Unassembled WGS sequence"/>
</dbReference>
<organism evidence="2 3">
    <name type="scientific">Jatropha curcas</name>
    <name type="common">Barbados nut</name>
    <dbReference type="NCBI Taxonomy" id="180498"/>
    <lineage>
        <taxon>Eukaryota</taxon>
        <taxon>Viridiplantae</taxon>
        <taxon>Streptophyta</taxon>
        <taxon>Embryophyta</taxon>
        <taxon>Tracheophyta</taxon>
        <taxon>Spermatophyta</taxon>
        <taxon>Magnoliopsida</taxon>
        <taxon>eudicotyledons</taxon>
        <taxon>Gunneridae</taxon>
        <taxon>Pentapetalae</taxon>
        <taxon>rosids</taxon>
        <taxon>fabids</taxon>
        <taxon>Malpighiales</taxon>
        <taxon>Euphorbiaceae</taxon>
        <taxon>Crotonoideae</taxon>
        <taxon>Jatropheae</taxon>
        <taxon>Jatropha</taxon>
    </lineage>
</organism>
<evidence type="ECO:0000256" key="1">
    <source>
        <dbReference type="SAM" id="MobiDB-lite"/>
    </source>
</evidence>
<dbReference type="EMBL" id="KK914298">
    <property type="protein sequence ID" value="KDP42504.1"/>
    <property type="molecule type" value="Genomic_DNA"/>
</dbReference>
<dbReference type="AlphaFoldDB" id="A0A067LEI6"/>
<feature type="region of interest" description="Disordered" evidence="1">
    <location>
        <begin position="1"/>
        <end position="61"/>
    </location>
</feature>
<sequence length="61" mass="6460">MHIVVKQKGERSGGGPSPYTHVPGRESCPDGGLSPYTHNFEEKTSPATQVARRESCPGGHG</sequence>
<reference evidence="2 3" key="1">
    <citation type="journal article" date="2014" name="PLoS ONE">
        <title>Global Analysis of Gene Expression Profiles in Physic Nut (Jatropha curcas L.) Seedlings Exposed to Salt Stress.</title>
        <authorList>
            <person name="Zhang L."/>
            <person name="Zhang C."/>
            <person name="Wu P."/>
            <person name="Chen Y."/>
            <person name="Li M."/>
            <person name="Jiang H."/>
            <person name="Wu G."/>
        </authorList>
    </citation>
    <scope>NUCLEOTIDE SEQUENCE [LARGE SCALE GENOMIC DNA]</scope>
    <source>
        <strain evidence="3">cv. GZQX0401</strain>
        <tissue evidence="2">Young leaves</tissue>
    </source>
</reference>
<gene>
    <name evidence="2" type="ORF">JCGZ_00301</name>
</gene>
<keyword evidence="3" id="KW-1185">Reference proteome</keyword>
<protein>
    <submittedName>
        <fullName evidence="2">Uncharacterized protein</fullName>
    </submittedName>
</protein>
<evidence type="ECO:0000313" key="2">
    <source>
        <dbReference type="EMBL" id="KDP42504.1"/>
    </source>
</evidence>
<proteinExistence type="predicted"/>
<accession>A0A067LEI6</accession>
<name>A0A067LEI6_JATCU</name>
<evidence type="ECO:0000313" key="3">
    <source>
        <dbReference type="Proteomes" id="UP000027138"/>
    </source>
</evidence>